<feature type="compositionally biased region" description="Basic and acidic residues" evidence="2">
    <location>
        <begin position="228"/>
        <end position="251"/>
    </location>
</feature>
<dbReference type="Proteomes" id="UP001178508">
    <property type="component" value="Chromosome 12"/>
</dbReference>
<dbReference type="PANTHER" id="PTHR24176:SF14">
    <property type="entry name" value="ANKYRIN REPEAT DOMAIN-CONTAINING PROTEIN 31"/>
    <property type="match status" value="1"/>
</dbReference>
<dbReference type="PROSITE" id="PS50088">
    <property type="entry name" value="ANK_REPEAT"/>
    <property type="match status" value="3"/>
</dbReference>
<feature type="region of interest" description="Disordered" evidence="2">
    <location>
        <begin position="1"/>
        <end position="30"/>
    </location>
</feature>
<feature type="region of interest" description="Disordered" evidence="2">
    <location>
        <begin position="568"/>
        <end position="591"/>
    </location>
</feature>
<sequence length="633" mass="71226">MEMTGGCDLQPERRGDISTDDDSNSLLNDHSYSQHGGLAEFMEQAPNSQQSVKIPNSTLYKRNGWGETYLHRACKRGDLQTVRALIKAGISVNMEDNAGWTALHEAALVGNEAVVRELLRAGANPNARSCDGVTPLHDAVTKGHYEIVRLLLQSGSNTCDWTVGGLSALDMAEEENMKQLLLTCRDSLVIHEEPQEASGQHTQPGCKSSEAQCHKQLRSQRNFNPNVRSKESGDGDGAREPADIQQREKHTNTQNLSHSESVMAILEQVWEKQTEISTWPLSAPQDAGRYHSALKQIENQLIELLNKQTFKKDHLGQKQRRVSDSLWQHVLKTQLAPLASCQRKLIQTLQRQIHLVKVYEIRKAKLSTQPPNHHSAEERQQTDQLNLALSFASSEAEDCQIYEEVIQSSVLESATFEPPALHQTQLMNTSKHTKVPKNKRDTRQSSAPQTRHKLRQTNSRMKRKDSLLHMRAEDGSRHLSELMQKGVLEPGCALHICIKACLHCAHVLADGSLKDFKGRVHPSPERWLESLFGNYIPVSSAYAWDKVMLRGESLSSYALNLESEANSHSHKNHKCSSSSSAPEDQNSEEAGLKRLMRVRTIHLVEDEELMPNALMDRCWEKLLQDECPDSQWT</sequence>
<dbReference type="Gene3D" id="1.25.40.20">
    <property type="entry name" value="Ankyrin repeat-containing domain"/>
    <property type="match status" value="1"/>
</dbReference>
<evidence type="ECO:0000313" key="4">
    <source>
        <dbReference type="Proteomes" id="UP001178508"/>
    </source>
</evidence>
<feature type="repeat" description="ANK" evidence="1">
    <location>
        <begin position="131"/>
        <end position="157"/>
    </location>
</feature>
<dbReference type="InterPro" id="IPR042334">
    <property type="entry name" value="ANKRD31"/>
</dbReference>
<feature type="compositionally biased region" description="Polar residues" evidence="2">
    <location>
        <begin position="197"/>
        <end position="211"/>
    </location>
</feature>
<evidence type="ECO:0000256" key="2">
    <source>
        <dbReference type="SAM" id="MobiDB-lite"/>
    </source>
</evidence>
<dbReference type="SUPFAM" id="SSF48403">
    <property type="entry name" value="Ankyrin repeat"/>
    <property type="match status" value="1"/>
</dbReference>
<feature type="repeat" description="ANK" evidence="1">
    <location>
        <begin position="98"/>
        <end position="130"/>
    </location>
</feature>
<protein>
    <submittedName>
        <fullName evidence="3">Ankyrin repeat domain-containing protein 31-like isoform X1</fullName>
    </submittedName>
</protein>
<gene>
    <name evidence="3" type="ORF">XNOV1_A018908</name>
</gene>
<dbReference type="PROSITE" id="PS50297">
    <property type="entry name" value="ANK_REP_REGION"/>
    <property type="match status" value="3"/>
</dbReference>
<dbReference type="PANTHER" id="PTHR24176">
    <property type="entry name" value="ANKYRIN REPEAT DOMAIN-CONTAINING PROTEIN 31-RELATED"/>
    <property type="match status" value="1"/>
</dbReference>
<keyword evidence="4" id="KW-1185">Reference proteome</keyword>
<dbReference type="InterPro" id="IPR036770">
    <property type="entry name" value="Ankyrin_rpt-contain_sf"/>
</dbReference>
<name>A0AAV1G7T3_XYRNO</name>
<feature type="repeat" description="ANK" evidence="1">
    <location>
        <begin position="65"/>
        <end position="97"/>
    </location>
</feature>
<proteinExistence type="predicted"/>
<feature type="region of interest" description="Disordered" evidence="2">
    <location>
        <begin position="194"/>
        <end position="258"/>
    </location>
</feature>
<feature type="region of interest" description="Disordered" evidence="2">
    <location>
        <begin position="421"/>
        <end position="463"/>
    </location>
</feature>
<accession>A0AAV1G7T3</accession>
<dbReference type="InterPro" id="IPR002110">
    <property type="entry name" value="Ankyrin_rpt"/>
</dbReference>
<dbReference type="EMBL" id="OY660875">
    <property type="protein sequence ID" value="CAJ1068633.1"/>
    <property type="molecule type" value="Genomic_DNA"/>
</dbReference>
<feature type="compositionally biased region" description="Basic residues" evidence="2">
    <location>
        <begin position="450"/>
        <end position="463"/>
    </location>
</feature>
<evidence type="ECO:0000256" key="1">
    <source>
        <dbReference type="PROSITE-ProRule" id="PRU00023"/>
    </source>
</evidence>
<evidence type="ECO:0000313" key="3">
    <source>
        <dbReference type="EMBL" id="CAJ1068633.1"/>
    </source>
</evidence>
<reference evidence="3" key="1">
    <citation type="submission" date="2023-08" db="EMBL/GenBank/DDBJ databases">
        <authorList>
            <person name="Alioto T."/>
            <person name="Alioto T."/>
            <person name="Gomez Garrido J."/>
        </authorList>
    </citation>
    <scope>NUCLEOTIDE SEQUENCE</scope>
</reference>
<dbReference type="AlphaFoldDB" id="A0AAV1G7T3"/>
<keyword evidence="1" id="KW-0040">ANK repeat</keyword>
<dbReference type="SMART" id="SM00248">
    <property type="entry name" value="ANK"/>
    <property type="match status" value="3"/>
</dbReference>
<dbReference type="Pfam" id="PF12796">
    <property type="entry name" value="Ank_2"/>
    <property type="match status" value="1"/>
</dbReference>
<organism evidence="3 4">
    <name type="scientific">Xyrichtys novacula</name>
    <name type="common">Pearly razorfish</name>
    <name type="synonym">Hemipteronotus novacula</name>
    <dbReference type="NCBI Taxonomy" id="13765"/>
    <lineage>
        <taxon>Eukaryota</taxon>
        <taxon>Metazoa</taxon>
        <taxon>Chordata</taxon>
        <taxon>Craniata</taxon>
        <taxon>Vertebrata</taxon>
        <taxon>Euteleostomi</taxon>
        <taxon>Actinopterygii</taxon>
        <taxon>Neopterygii</taxon>
        <taxon>Teleostei</taxon>
        <taxon>Neoteleostei</taxon>
        <taxon>Acanthomorphata</taxon>
        <taxon>Eupercaria</taxon>
        <taxon>Labriformes</taxon>
        <taxon>Labridae</taxon>
        <taxon>Xyrichtys</taxon>
    </lineage>
</organism>